<dbReference type="InterPro" id="IPR050640">
    <property type="entry name" value="Bact_2-comp_sensor_kinase"/>
</dbReference>
<accession>A0ABT0C584</accession>
<evidence type="ECO:0000313" key="3">
    <source>
        <dbReference type="EMBL" id="MCJ2382176.1"/>
    </source>
</evidence>
<feature type="domain" description="Signal transduction histidine kinase internal region" evidence="2">
    <location>
        <begin position="167"/>
        <end position="245"/>
    </location>
</feature>
<dbReference type="EMBL" id="JAKZMM010000060">
    <property type="protein sequence ID" value="MCJ2382176.1"/>
    <property type="molecule type" value="Genomic_DNA"/>
</dbReference>
<protein>
    <submittedName>
        <fullName evidence="3">Histidine kinase</fullName>
    </submittedName>
</protein>
<organism evidence="3 4">
    <name type="scientific">Parabacteroides faecalis</name>
    <dbReference type="NCBI Taxonomy" id="2924040"/>
    <lineage>
        <taxon>Bacteria</taxon>
        <taxon>Pseudomonadati</taxon>
        <taxon>Bacteroidota</taxon>
        <taxon>Bacteroidia</taxon>
        <taxon>Bacteroidales</taxon>
        <taxon>Tannerellaceae</taxon>
        <taxon>Parabacteroides</taxon>
    </lineage>
</organism>
<dbReference type="PANTHER" id="PTHR34220:SF7">
    <property type="entry name" value="SENSOR HISTIDINE KINASE YPDA"/>
    <property type="match status" value="1"/>
</dbReference>
<dbReference type="Proteomes" id="UP001165444">
    <property type="component" value="Unassembled WGS sequence"/>
</dbReference>
<feature type="transmembrane region" description="Helical" evidence="1">
    <location>
        <begin position="9"/>
        <end position="30"/>
    </location>
</feature>
<keyword evidence="1" id="KW-0472">Membrane</keyword>
<proteinExistence type="predicted"/>
<name>A0ABT0C584_9BACT</name>
<dbReference type="InterPro" id="IPR036890">
    <property type="entry name" value="HATPase_C_sf"/>
</dbReference>
<evidence type="ECO:0000256" key="1">
    <source>
        <dbReference type="SAM" id="Phobius"/>
    </source>
</evidence>
<dbReference type="RefSeq" id="WP_243326499.1">
    <property type="nucleotide sequence ID" value="NZ_JAKZMM010000060.1"/>
</dbReference>
<sequence>MKRFRFDRYLFLMNVISIMVAFLTHFPELIALLDPDSEQTLFPDMHPVDVVNEVIFTYLSLVLLFGLNTWLFKFNRDSVSIRFPQVVCSLVITWMGSNLLGQGYVGLHHWLSIPAIDASLHHYLHPLRDGLISIIVTGSCYLMYLNRKSRRMLVENQMLRTANLVNQYESLKSQLNPHMLFNSLNTLNSLIRETPGKAQDYLQELSKVLRYSLQESDSHRVTLEEEMNFVRSYMYLLQMRFEENLVFEVEVAPEALSKTLPPVSVQLLVENAVKHNEISNRHPLHIRIRADKDALSVSNPIQPKLTASSGTHIGLSNLSKRYQLLFGREIEVKEEKNHFIVILPLI</sequence>
<keyword evidence="3" id="KW-0808">Transferase</keyword>
<feature type="transmembrane region" description="Helical" evidence="1">
    <location>
        <begin position="83"/>
        <end position="107"/>
    </location>
</feature>
<reference evidence="3 4" key="1">
    <citation type="submission" date="2022-03" db="EMBL/GenBank/DDBJ databases">
        <title>Parabacteroides sp. nov. isolated from swine feces.</title>
        <authorList>
            <person name="Bak J.E."/>
        </authorList>
    </citation>
    <scope>NUCLEOTIDE SEQUENCE [LARGE SCALE GENOMIC DNA]</scope>
    <source>
        <strain evidence="3 4">AGMB00274</strain>
    </source>
</reference>
<keyword evidence="4" id="KW-1185">Reference proteome</keyword>
<gene>
    <name evidence="3" type="ORF">MUN53_16430</name>
</gene>
<feature type="transmembrane region" description="Helical" evidence="1">
    <location>
        <begin position="50"/>
        <end position="71"/>
    </location>
</feature>
<dbReference type="GO" id="GO:0016301">
    <property type="term" value="F:kinase activity"/>
    <property type="evidence" value="ECO:0007669"/>
    <property type="project" value="UniProtKB-KW"/>
</dbReference>
<evidence type="ECO:0000313" key="4">
    <source>
        <dbReference type="Proteomes" id="UP001165444"/>
    </source>
</evidence>
<dbReference type="PANTHER" id="PTHR34220">
    <property type="entry name" value="SENSOR HISTIDINE KINASE YPDA"/>
    <property type="match status" value="1"/>
</dbReference>
<dbReference type="Gene3D" id="3.30.565.10">
    <property type="entry name" value="Histidine kinase-like ATPase, C-terminal domain"/>
    <property type="match status" value="1"/>
</dbReference>
<keyword evidence="1" id="KW-1133">Transmembrane helix</keyword>
<keyword evidence="1" id="KW-0812">Transmembrane</keyword>
<comment type="caution">
    <text evidence="3">The sequence shown here is derived from an EMBL/GenBank/DDBJ whole genome shotgun (WGS) entry which is preliminary data.</text>
</comment>
<dbReference type="Pfam" id="PF06580">
    <property type="entry name" value="His_kinase"/>
    <property type="match status" value="1"/>
</dbReference>
<dbReference type="InterPro" id="IPR010559">
    <property type="entry name" value="Sig_transdc_His_kin_internal"/>
</dbReference>
<evidence type="ECO:0000259" key="2">
    <source>
        <dbReference type="Pfam" id="PF06580"/>
    </source>
</evidence>
<keyword evidence="3" id="KW-0418">Kinase</keyword>
<feature type="transmembrane region" description="Helical" evidence="1">
    <location>
        <begin position="127"/>
        <end position="145"/>
    </location>
</feature>